<evidence type="ECO:0000313" key="1">
    <source>
        <dbReference type="EMBL" id="TFK19103.1"/>
    </source>
</evidence>
<proteinExistence type="predicted"/>
<gene>
    <name evidence="1" type="ORF">FA15DRAFT_674742</name>
</gene>
<name>A0A5C3KH87_COPMA</name>
<protein>
    <submittedName>
        <fullName evidence="1">Uncharacterized protein</fullName>
    </submittedName>
</protein>
<keyword evidence="2" id="KW-1185">Reference proteome</keyword>
<accession>A0A5C3KH87</accession>
<evidence type="ECO:0000313" key="2">
    <source>
        <dbReference type="Proteomes" id="UP000307440"/>
    </source>
</evidence>
<reference evidence="1 2" key="1">
    <citation type="journal article" date="2019" name="Nat. Ecol. Evol.">
        <title>Megaphylogeny resolves global patterns of mushroom evolution.</title>
        <authorList>
            <person name="Varga T."/>
            <person name="Krizsan K."/>
            <person name="Foldi C."/>
            <person name="Dima B."/>
            <person name="Sanchez-Garcia M."/>
            <person name="Sanchez-Ramirez S."/>
            <person name="Szollosi G.J."/>
            <person name="Szarkandi J.G."/>
            <person name="Papp V."/>
            <person name="Albert L."/>
            <person name="Andreopoulos W."/>
            <person name="Angelini C."/>
            <person name="Antonin V."/>
            <person name="Barry K.W."/>
            <person name="Bougher N.L."/>
            <person name="Buchanan P."/>
            <person name="Buyck B."/>
            <person name="Bense V."/>
            <person name="Catcheside P."/>
            <person name="Chovatia M."/>
            <person name="Cooper J."/>
            <person name="Damon W."/>
            <person name="Desjardin D."/>
            <person name="Finy P."/>
            <person name="Geml J."/>
            <person name="Haridas S."/>
            <person name="Hughes K."/>
            <person name="Justo A."/>
            <person name="Karasinski D."/>
            <person name="Kautmanova I."/>
            <person name="Kiss B."/>
            <person name="Kocsube S."/>
            <person name="Kotiranta H."/>
            <person name="LaButti K.M."/>
            <person name="Lechner B.E."/>
            <person name="Liimatainen K."/>
            <person name="Lipzen A."/>
            <person name="Lukacs Z."/>
            <person name="Mihaltcheva S."/>
            <person name="Morgado L.N."/>
            <person name="Niskanen T."/>
            <person name="Noordeloos M.E."/>
            <person name="Ohm R.A."/>
            <person name="Ortiz-Santana B."/>
            <person name="Ovrebo C."/>
            <person name="Racz N."/>
            <person name="Riley R."/>
            <person name="Savchenko A."/>
            <person name="Shiryaev A."/>
            <person name="Soop K."/>
            <person name="Spirin V."/>
            <person name="Szebenyi C."/>
            <person name="Tomsovsky M."/>
            <person name="Tulloss R.E."/>
            <person name="Uehling J."/>
            <person name="Grigoriev I.V."/>
            <person name="Vagvolgyi C."/>
            <person name="Papp T."/>
            <person name="Martin F.M."/>
            <person name="Miettinen O."/>
            <person name="Hibbett D.S."/>
            <person name="Nagy L.G."/>
        </authorList>
    </citation>
    <scope>NUCLEOTIDE SEQUENCE [LARGE SCALE GENOMIC DNA]</scope>
    <source>
        <strain evidence="1 2">CBS 121175</strain>
    </source>
</reference>
<dbReference type="EMBL" id="ML210360">
    <property type="protein sequence ID" value="TFK19103.1"/>
    <property type="molecule type" value="Genomic_DNA"/>
</dbReference>
<organism evidence="1 2">
    <name type="scientific">Coprinopsis marcescibilis</name>
    <name type="common">Agaric fungus</name>
    <name type="synonym">Psathyrella marcescibilis</name>
    <dbReference type="NCBI Taxonomy" id="230819"/>
    <lineage>
        <taxon>Eukaryota</taxon>
        <taxon>Fungi</taxon>
        <taxon>Dikarya</taxon>
        <taxon>Basidiomycota</taxon>
        <taxon>Agaricomycotina</taxon>
        <taxon>Agaricomycetes</taxon>
        <taxon>Agaricomycetidae</taxon>
        <taxon>Agaricales</taxon>
        <taxon>Agaricineae</taxon>
        <taxon>Psathyrellaceae</taxon>
        <taxon>Coprinopsis</taxon>
    </lineage>
</organism>
<dbReference type="Proteomes" id="UP000307440">
    <property type="component" value="Unassembled WGS sequence"/>
</dbReference>
<sequence>RSLCPYTHSGGIVMPSLCRPGVAGDAGGKRQRYSEFVGSDAQFVLTDVGQISFVGGECAIGRSGTVEAHENMNRPCYKDPNFRQSLAWHQACRI</sequence>
<feature type="non-terminal residue" evidence="1">
    <location>
        <position position="1"/>
    </location>
</feature>
<dbReference type="AlphaFoldDB" id="A0A5C3KH87"/>